<evidence type="ECO:0000256" key="1">
    <source>
        <dbReference type="ARBA" id="ARBA00012840"/>
    </source>
</evidence>
<dbReference type="InterPro" id="IPR006195">
    <property type="entry name" value="aa-tRNA-synth_II"/>
</dbReference>
<feature type="site" description="Important for serine binding" evidence="8">
    <location>
        <position position="468"/>
    </location>
</feature>
<evidence type="ECO:0000313" key="12">
    <source>
        <dbReference type="EMBL" id="KIW07860.1"/>
    </source>
</evidence>
<dbReference type="SUPFAM" id="SSF55681">
    <property type="entry name" value="Class II aaRS and biotin synthetases"/>
    <property type="match status" value="1"/>
</dbReference>
<dbReference type="AlphaFoldDB" id="A0A0D2AMW4"/>
<keyword evidence="3" id="KW-0547">Nucleotide-binding</keyword>
<dbReference type="Pfam" id="PF00587">
    <property type="entry name" value="tRNA-synt_2b"/>
    <property type="match status" value="2"/>
</dbReference>
<feature type="binding site" evidence="8">
    <location>
        <position position="281"/>
    </location>
    <ligand>
        <name>L-serine</name>
        <dbReference type="ChEBI" id="CHEBI:33384"/>
    </ligand>
</feature>
<dbReference type="PANTHER" id="PTHR11778">
    <property type="entry name" value="SERYL-TRNA SYNTHETASE"/>
    <property type="match status" value="1"/>
</dbReference>
<evidence type="ECO:0000259" key="11">
    <source>
        <dbReference type="PROSITE" id="PS50862"/>
    </source>
</evidence>
<keyword evidence="2" id="KW-0436">Ligase</keyword>
<feature type="binding site" evidence="8">
    <location>
        <position position="312"/>
    </location>
    <ligand>
        <name>L-serine</name>
        <dbReference type="ChEBI" id="CHEBI:33384"/>
    </ligand>
</feature>
<dbReference type="RefSeq" id="XP_016217729.1">
    <property type="nucleotide sequence ID" value="XM_016354717.1"/>
</dbReference>
<feature type="binding site" evidence="9">
    <location>
        <begin position="328"/>
        <end position="331"/>
    </location>
    <ligand>
        <name>ATP</name>
        <dbReference type="ChEBI" id="CHEBI:30616"/>
    </ligand>
</feature>
<evidence type="ECO:0000256" key="10">
    <source>
        <dbReference type="SAM" id="Coils"/>
    </source>
</evidence>
<dbReference type="FunFam" id="3.30.930.10:FF:000069">
    <property type="entry name" value="Seryl-tRNA synthetase"/>
    <property type="match status" value="1"/>
</dbReference>
<keyword evidence="13" id="KW-1185">Reference proteome</keyword>
<feature type="coiled-coil region" evidence="10">
    <location>
        <begin position="124"/>
        <end position="151"/>
    </location>
</feature>
<keyword evidence="5" id="KW-0030">Aminoacyl-tRNA synthetase</keyword>
<protein>
    <recommendedName>
        <fullName evidence="1">serine--tRNA ligase</fullName>
        <ecNumber evidence="1">6.1.1.11</ecNumber>
    </recommendedName>
    <alternativeName>
        <fullName evidence="6">Seryl-tRNA synthetase</fullName>
    </alternativeName>
    <alternativeName>
        <fullName evidence="7">Seryl-tRNA(Ser) synthetase</fullName>
    </alternativeName>
</protein>
<evidence type="ECO:0000256" key="3">
    <source>
        <dbReference type="ARBA" id="ARBA00022741"/>
    </source>
</evidence>
<dbReference type="PIRSF" id="PIRSF001529">
    <property type="entry name" value="Ser-tRNA-synth_IIa"/>
    <property type="match status" value="1"/>
</dbReference>
<dbReference type="STRING" id="253628.A0A0D2AMW4"/>
<dbReference type="FunCoup" id="A0A0D2AMW4">
    <property type="interactions" value="826"/>
</dbReference>
<dbReference type="PROSITE" id="PS50862">
    <property type="entry name" value="AA_TRNA_LIGASE_II"/>
    <property type="match status" value="1"/>
</dbReference>
<evidence type="ECO:0000256" key="6">
    <source>
        <dbReference type="ARBA" id="ARBA00031113"/>
    </source>
</evidence>
<dbReference type="Pfam" id="PF02403">
    <property type="entry name" value="Seryl_tRNA_N"/>
    <property type="match status" value="1"/>
</dbReference>
<dbReference type="Gene3D" id="1.10.287.40">
    <property type="entry name" value="Serine-tRNA synthetase, tRNA binding domain"/>
    <property type="match status" value="1"/>
</dbReference>
<dbReference type="InterPro" id="IPR045864">
    <property type="entry name" value="aa-tRNA-synth_II/BPL/LPL"/>
</dbReference>
<dbReference type="Gene3D" id="3.30.930.10">
    <property type="entry name" value="Bira Bifunctional Protein, Domain 2"/>
    <property type="match status" value="1"/>
</dbReference>
<keyword evidence="4 9" id="KW-0067">ATP-binding</keyword>
<dbReference type="GeneID" id="27309748"/>
<dbReference type="Proteomes" id="UP000053259">
    <property type="component" value="Unassembled WGS sequence"/>
</dbReference>
<name>A0A0D2AMW4_9PEZI</name>
<dbReference type="InterPro" id="IPR042103">
    <property type="entry name" value="SerRS_1_N_sf"/>
</dbReference>
<dbReference type="EMBL" id="KN847532">
    <property type="protein sequence ID" value="KIW07860.1"/>
    <property type="molecule type" value="Genomic_DNA"/>
</dbReference>
<dbReference type="InterPro" id="IPR002314">
    <property type="entry name" value="aa-tRNA-synt_IIb"/>
</dbReference>
<dbReference type="GO" id="GO:0005524">
    <property type="term" value="F:ATP binding"/>
    <property type="evidence" value="ECO:0007669"/>
    <property type="project" value="UniProtKB-KW"/>
</dbReference>
<proteinExistence type="predicted"/>
<feature type="binding site" evidence="9">
    <location>
        <begin position="312"/>
        <end position="314"/>
    </location>
    <ligand>
        <name>ATP</name>
        <dbReference type="ChEBI" id="CHEBI:30616"/>
    </ligand>
</feature>
<evidence type="ECO:0000256" key="8">
    <source>
        <dbReference type="PIRSR" id="PIRSR001529-1"/>
    </source>
</evidence>
<evidence type="ECO:0000256" key="9">
    <source>
        <dbReference type="PIRSR" id="PIRSR001529-2"/>
    </source>
</evidence>
<feature type="binding site" evidence="8">
    <location>
        <position position="335"/>
    </location>
    <ligand>
        <name>L-serine</name>
        <dbReference type="ChEBI" id="CHEBI:33384"/>
    </ligand>
</feature>
<evidence type="ECO:0000313" key="13">
    <source>
        <dbReference type="Proteomes" id="UP000053259"/>
    </source>
</evidence>
<dbReference type="HOGENOM" id="CLU_023797_4_3_1"/>
<evidence type="ECO:0000256" key="4">
    <source>
        <dbReference type="ARBA" id="ARBA00022840"/>
    </source>
</evidence>
<feature type="binding site" evidence="8">
    <location>
        <position position="466"/>
    </location>
    <ligand>
        <name>L-serine</name>
        <dbReference type="ChEBI" id="CHEBI:33384"/>
    </ligand>
</feature>
<dbReference type="InterPro" id="IPR010978">
    <property type="entry name" value="tRNA-bd_arm"/>
</dbReference>
<evidence type="ECO:0000256" key="5">
    <source>
        <dbReference type="ARBA" id="ARBA00023146"/>
    </source>
</evidence>
<evidence type="ECO:0000256" key="2">
    <source>
        <dbReference type="ARBA" id="ARBA00022598"/>
    </source>
</evidence>
<dbReference type="GO" id="GO:0004828">
    <property type="term" value="F:serine-tRNA ligase activity"/>
    <property type="evidence" value="ECO:0007669"/>
    <property type="project" value="UniProtKB-EC"/>
</dbReference>
<dbReference type="InterPro" id="IPR002317">
    <property type="entry name" value="Ser-tRNA-ligase_type_1"/>
</dbReference>
<dbReference type="InterPro" id="IPR015866">
    <property type="entry name" value="Ser-tRNA-synth_1_N"/>
</dbReference>
<dbReference type="PRINTS" id="PR00981">
    <property type="entry name" value="TRNASYNTHSER"/>
</dbReference>
<sequence length="510" mass="57301">MRTSLPSKPFSSCPSCRRKILKSFGLFSPSHSYSRPSVAPKVSIDIKHIRQSPGLYSQNCVDRRYDSLSQNSWRILELSDVARKANQDSRPLREQINKIHAQLPTAAEKKDELLRRAKELQPQLAEYETVQKRCEKEIQELAEALPNLTSRHTPVGSEPEQVATFNQSPLEKHPNRKWKSHDQIGTELDLLDFEGSALTSGWGWYFLKNEAALLEQALVQYALNVAMRRGWKVVSPPSMVYAHMADACGFQPRDKNEEQQIYMIQQAEKDAAKPQLVMAGTAEIPLAGMKANHTFSEAELPLKVVGVSRCYRAEAGARGVDTKGLYRVHEFTKVEMFGWTLPDQPSTPSSRSSTDVFEASPELISHSDQLFEEMLAVQQEILSSLNLHCRVLEMPTHDLGASAARKRDIEALFPSRMRPTNVEGEEQGGWGELTSASVCTDYQARRLNTRVKVGKAGKLEFPHTVNGTAMAVPRVLACILEIGYDPETRRVEIPEVLRPYMGGQAFIEKK</sequence>
<dbReference type="UniPathway" id="UPA00906">
    <property type="reaction ID" value="UER00895"/>
</dbReference>
<dbReference type="OrthoDB" id="10264585at2759"/>
<dbReference type="GO" id="GO:0006434">
    <property type="term" value="P:seryl-tRNA aminoacylation"/>
    <property type="evidence" value="ECO:0007669"/>
    <property type="project" value="InterPro"/>
</dbReference>
<dbReference type="SUPFAM" id="SSF46589">
    <property type="entry name" value="tRNA-binding arm"/>
    <property type="match status" value="1"/>
</dbReference>
<evidence type="ECO:0000256" key="7">
    <source>
        <dbReference type="ARBA" id="ARBA00034892"/>
    </source>
</evidence>
<gene>
    <name evidence="12" type="ORF">PV09_01775</name>
</gene>
<dbReference type="EC" id="6.1.1.11" evidence="1"/>
<dbReference type="InParanoid" id="A0A0D2AMW4"/>
<dbReference type="VEuPathDB" id="FungiDB:PV09_01775"/>
<keyword evidence="10" id="KW-0175">Coiled coil</keyword>
<accession>A0A0D2AMW4</accession>
<organism evidence="12 13">
    <name type="scientific">Verruconis gallopava</name>
    <dbReference type="NCBI Taxonomy" id="253628"/>
    <lineage>
        <taxon>Eukaryota</taxon>
        <taxon>Fungi</taxon>
        <taxon>Dikarya</taxon>
        <taxon>Ascomycota</taxon>
        <taxon>Pezizomycotina</taxon>
        <taxon>Dothideomycetes</taxon>
        <taxon>Pleosporomycetidae</taxon>
        <taxon>Venturiales</taxon>
        <taxon>Sympoventuriaceae</taxon>
        <taxon>Verruconis</taxon>
    </lineage>
</organism>
<reference evidence="12 13" key="1">
    <citation type="submission" date="2015-01" db="EMBL/GenBank/DDBJ databases">
        <title>The Genome Sequence of Ochroconis gallopava CBS43764.</title>
        <authorList>
            <consortium name="The Broad Institute Genomics Platform"/>
            <person name="Cuomo C."/>
            <person name="de Hoog S."/>
            <person name="Gorbushina A."/>
            <person name="Stielow B."/>
            <person name="Teixiera M."/>
            <person name="Abouelleil A."/>
            <person name="Chapman S.B."/>
            <person name="Priest M."/>
            <person name="Young S.K."/>
            <person name="Wortman J."/>
            <person name="Nusbaum C."/>
            <person name="Birren B."/>
        </authorList>
    </citation>
    <scope>NUCLEOTIDE SEQUENCE [LARGE SCALE GENOMIC DNA]</scope>
    <source>
        <strain evidence="12 13">CBS 43764</strain>
    </source>
</reference>
<feature type="domain" description="Aminoacyl-transfer RNA synthetases class-II family profile" evidence="11">
    <location>
        <begin position="214"/>
        <end position="494"/>
    </location>
</feature>
<feature type="binding site" evidence="9">
    <location>
        <begin position="432"/>
        <end position="435"/>
    </location>
    <ligand>
        <name>ATP</name>
        <dbReference type="ChEBI" id="CHEBI:30616"/>
    </ligand>
</feature>